<evidence type="ECO:0000256" key="1">
    <source>
        <dbReference type="SAM" id="Phobius"/>
    </source>
</evidence>
<keyword evidence="1" id="KW-0812">Transmembrane</keyword>
<dbReference type="RefSeq" id="XP_014170628.1">
    <property type="nucleotide sequence ID" value="XM_014315153.1"/>
</dbReference>
<dbReference type="Proteomes" id="UP000007796">
    <property type="component" value="Unassembled WGS sequence"/>
</dbReference>
<keyword evidence="1" id="KW-1133">Transmembrane helix</keyword>
<dbReference type="EMBL" id="GL629794">
    <property type="protein sequence ID" value="EFX01146.1"/>
    <property type="molecule type" value="Genomic_DNA"/>
</dbReference>
<dbReference type="InParanoid" id="F0XLB1"/>
<name>F0XLB1_GROCL</name>
<reference evidence="2 3" key="1">
    <citation type="journal article" date="2011" name="Proc. Natl. Acad. Sci. U.S.A.">
        <title>Genome and transcriptome analyses of the mountain pine beetle-fungal symbiont Grosmannia clavigera, a lodgepole pine pathogen.</title>
        <authorList>
            <person name="DiGuistini S."/>
            <person name="Wang Y."/>
            <person name="Liao N.Y."/>
            <person name="Taylor G."/>
            <person name="Tanguay P."/>
            <person name="Feau N."/>
            <person name="Henrissat B."/>
            <person name="Chan S.K."/>
            <person name="Hesse-Orce U."/>
            <person name="Alamouti S.M."/>
            <person name="Tsui C.K.M."/>
            <person name="Docking R.T."/>
            <person name="Levasseur A."/>
            <person name="Haridas S."/>
            <person name="Robertson G."/>
            <person name="Birol I."/>
            <person name="Holt R.A."/>
            <person name="Marra M.A."/>
            <person name="Hamelin R.C."/>
            <person name="Hirst M."/>
            <person name="Jones S.J.M."/>
            <person name="Bohlmann J."/>
            <person name="Breuil C."/>
        </authorList>
    </citation>
    <scope>NUCLEOTIDE SEQUENCE [LARGE SCALE GENOMIC DNA]</scope>
    <source>
        <strain evidence="3">kw1407 / UAMH 11150</strain>
    </source>
</reference>
<organism evidence="3">
    <name type="scientific">Grosmannia clavigera (strain kw1407 / UAMH 11150)</name>
    <name type="common">Blue stain fungus</name>
    <name type="synonym">Graphiocladiella clavigera</name>
    <dbReference type="NCBI Taxonomy" id="655863"/>
    <lineage>
        <taxon>Eukaryota</taxon>
        <taxon>Fungi</taxon>
        <taxon>Dikarya</taxon>
        <taxon>Ascomycota</taxon>
        <taxon>Pezizomycotina</taxon>
        <taxon>Sordariomycetes</taxon>
        <taxon>Sordariomycetidae</taxon>
        <taxon>Ophiostomatales</taxon>
        <taxon>Ophiostomataceae</taxon>
        <taxon>Leptographium</taxon>
    </lineage>
</organism>
<protein>
    <submittedName>
        <fullName evidence="2">Uncharacterized protein</fullName>
    </submittedName>
</protein>
<dbReference type="GeneID" id="25979482"/>
<evidence type="ECO:0000313" key="2">
    <source>
        <dbReference type="EMBL" id="EFX01146.1"/>
    </source>
</evidence>
<proteinExistence type="predicted"/>
<feature type="transmembrane region" description="Helical" evidence="1">
    <location>
        <begin position="31"/>
        <end position="49"/>
    </location>
</feature>
<keyword evidence="1" id="KW-0472">Membrane</keyword>
<keyword evidence="3" id="KW-1185">Reference proteome</keyword>
<sequence length="74" mass="7626">MLMNTGFSADDRQSGGNLADFEALLGGLDQQLGGVALVMAVGNYLGIFLQSDKKMRPLAPTTKQPMGAAAGAIL</sequence>
<gene>
    <name evidence="2" type="ORF">CMQ_6088</name>
</gene>
<evidence type="ECO:0000313" key="3">
    <source>
        <dbReference type="Proteomes" id="UP000007796"/>
    </source>
</evidence>
<accession>F0XLB1</accession>
<dbReference type="HOGENOM" id="CLU_2688061_0_0_1"/>
<dbReference type="AlphaFoldDB" id="F0XLB1"/>